<reference evidence="2" key="1">
    <citation type="submission" date="2021-02" db="EMBL/GenBank/DDBJ databases">
        <title>First Annotated Genome of the Yellow-green Alga Tribonema minus.</title>
        <authorList>
            <person name="Mahan K.M."/>
        </authorList>
    </citation>
    <scope>NUCLEOTIDE SEQUENCE</scope>
    <source>
        <strain evidence="2">UTEX B ZZ1240</strain>
    </source>
</reference>
<evidence type="ECO:0000313" key="2">
    <source>
        <dbReference type="EMBL" id="KAG5178972.1"/>
    </source>
</evidence>
<accession>A0A835YRY4</accession>
<evidence type="ECO:0000256" key="1">
    <source>
        <dbReference type="SAM" id="Phobius"/>
    </source>
</evidence>
<name>A0A835YRY4_9STRA</name>
<gene>
    <name evidence="2" type="ORF">JKP88DRAFT_280711</name>
</gene>
<sequence>MQYIRRPKETLHRRHGSIDNQSFQDQYGNLKGLADGLTVSWPPSGVSRRWHRHANATFVALVIVFVCVCVTDFALTVRARLSPPVSLSRNAAATQLNMPNFTVCRPLLLRGNDEANWGDWQGIPYTTQVRCVRTARYDAGGTPADDGAVRHRINITTAVEQQAITTFTGDRCDIISIKNGIDIDINKDLRYEIQFDTRGNDTYDWASYYVSDKRPWDAIDWNANEVQYDFGAVKMGNHYRAKITKQRDIHLNCTHGGLSCAPTTSDSYSAEVTMLATETKPDIVVFDFTSDALGLMILEEQDPVDWLNLVSNAYSYLGYCLAAFTLLFSCARTARLRELEEAKTLHILKQHLATVQQRALTECYAPVDTVDARQDVQLAPCV</sequence>
<comment type="caution">
    <text evidence="2">The sequence shown here is derived from an EMBL/GenBank/DDBJ whole genome shotgun (WGS) entry which is preliminary data.</text>
</comment>
<keyword evidence="1" id="KW-0472">Membrane</keyword>
<keyword evidence="1" id="KW-1133">Transmembrane helix</keyword>
<dbReference type="Proteomes" id="UP000664859">
    <property type="component" value="Unassembled WGS sequence"/>
</dbReference>
<keyword evidence="1" id="KW-0812">Transmembrane</keyword>
<protein>
    <submittedName>
        <fullName evidence="2">Uncharacterized protein</fullName>
    </submittedName>
</protein>
<evidence type="ECO:0000313" key="3">
    <source>
        <dbReference type="Proteomes" id="UP000664859"/>
    </source>
</evidence>
<organism evidence="2 3">
    <name type="scientific">Tribonema minus</name>
    <dbReference type="NCBI Taxonomy" id="303371"/>
    <lineage>
        <taxon>Eukaryota</taxon>
        <taxon>Sar</taxon>
        <taxon>Stramenopiles</taxon>
        <taxon>Ochrophyta</taxon>
        <taxon>PX clade</taxon>
        <taxon>Xanthophyceae</taxon>
        <taxon>Tribonematales</taxon>
        <taxon>Tribonemataceae</taxon>
        <taxon>Tribonema</taxon>
    </lineage>
</organism>
<keyword evidence="3" id="KW-1185">Reference proteome</keyword>
<dbReference type="AlphaFoldDB" id="A0A835YRY4"/>
<feature type="transmembrane region" description="Helical" evidence="1">
    <location>
        <begin position="58"/>
        <end position="77"/>
    </location>
</feature>
<dbReference type="EMBL" id="JAFCMP010000510">
    <property type="protein sequence ID" value="KAG5178972.1"/>
    <property type="molecule type" value="Genomic_DNA"/>
</dbReference>
<proteinExistence type="predicted"/>